<reference evidence="1" key="2">
    <citation type="submission" date="2014-09" db="EMBL/GenBank/DDBJ databases">
        <authorList>
            <person name="Aslett A.Martin."/>
        </authorList>
    </citation>
    <scope>NUCLEOTIDE SEQUENCE</scope>
    <source>
        <strain evidence="1">ED321 Heterogonic</strain>
    </source>
</reference>
<sequence length="94" mass="11093">MKKNWKKTCSMDCTEEKNIAIKVNLYHYNFSINVTDISTLRALKYISIPHISKDSQIFFWMGIEKKKNGMKHLTHSIKICNICNTFQIYMIISD</sequence>
<dbReference type="WormBase" id="SRAE_0000028300">
    <property type="protein sequence ID" value="SRP04157"/>
    <property type="gene ID" value="WBGene00256025"/>
</dbReference>
<protein>
    <submittedName>
        <fullName evidence="1 3">Uncharacterized protein</fullName>
    </submittedName>
</protein>
<dbReference type="EMBL" id="LN609405">
    <property type="protein sequence ID" value="CEF61155.1"/>
    <property type="molecule type" value="Genomic_DNA"/>
</dbReference>
<dbReference type="GeneID" id="36373523"/>
<dbReference type="RefSeq" id="XP_024500364.1">
    <property type="nucleotide sequence ID" value="XM_024646154.1"/>
</dbReference>
<evidence type="ECO:0000313" key="4">
    <source>
        <dbReference type="WormBase" id="SRAE_0000028300"/>
    </source>
</evidence>
<proteinExistence type="predicted"/>
<dbReference type="WBParaSite" id="SRAE_0000028300.1">
    <property type="protein sequence ID" value="SRAE_0000028300.1"/>
    <property type="gene ID" value="WBGene00256025"/>
</dbReference>
<accession>A0A090KUH9</accession>
<name>A0A090KUH9_STRRB</name>
<keyword evidence="2" id="KW-1185">Reference proteome</keyword>
<reference evidence="2" key="1">
    <citation type="submission" date="2014-09" db="EMBL/GenBank/DDBJ databases">
        <authorList>
            <person name="Martin A.A."/>
        </authorList>
    </citation>
    <scope>NUCLEOTIDE SEQUENCE</scope>
    <source>
        <strain evidence="2">ED321</strain>
    </source>
</reference>
<evidence type="ECO:0000313" key="3">
    <source>
        <dbReference type="WBParaSite" id="SRAE_0000028300.1"/>
    </source>
</evidence>
<dbReference type="Proteomes" id="UP000035682">
    <property type="component" value="Unplaced"/>
</dbReference>
<evidence type="ECO:0000313" key="1">
    <source>
        <dbReference type="EMBL" id="CEF61155.1"/>
    </source>
</evidence>
<dbReference type="AlphaFoldDB" id="A0A090KUH9"/>
<evidence type="ECO:0000313" key="2">
    <source>
        <dbReference type="Proteomes" id="UP000035682"/>
    </source>
</evidence>
<gene>
    <name evidence="1 3 4" type="ORF">SRAE_0000028300</name>
</gene>
<reference evidence="3" key="3">
    <citation type="submission" date="2020-12" db="UniProtKB">
        <authorList>
            <consortium name="WormBaseParasite"/>
        </authorList>
    </citation>
    <scope>IDENTIFICATION</scope>
</reference>
<dbReference type="CTD" id="36373523"/>
<organism evidence="1">
    <name type="scientific">Strongyloides ratti</name>
    <name type="common">Parasitic roundworm</name>
    <dbReference type="NCBI Taxonomy" id="34506"/>
    <lineage>
        <taxon>Eukaryota</taxon>
        <taxon>Metazoa</taxon>
        <taxon>Ecdysozoa</taxon>
        <taxon>Nematoda</taxon>
        <taxon>Chromadorea</taxon>
        <taxon>Rhabditida</taxon>
        <taxon>Tylenchina</taxon>
        <taxon>Panagrolaimomorpha</taxon>
        <taxon>Strongyloidoidea</taxon>
        <taxon>Strongyloididae</taxon>
        <taxon>Strongyloides</taxon>
    </lineage>
</organism>